<comment type="similarity">
    <text evidence="2">Belongs to the ADIPOR family.</text>
</comment>
<feature type="transmembrane region" description="Helical" evidence="7">
    <location>
        <begin position="358"/>
        <end position="380"/>
    </location>
</feature>
<evidence type="ECO:0008006" key="9">
    <source>
        <dbReference type="Google" id="ProtNLM"/>
    </source>
</evidence>
<dbReference type="GO" id="GO:0016020">
    <property type="term" value="C:membrane"/>
    <property type="evidence" value="ECO:0007669"/>
    <property type="project" value="UniProtKB-SubCell"/>
</dbReference>
<evidence type="ECO:0000313" key="8">
    <source>
        <dbReference type="EMBL" id="CAD7433073.1"/>
    </source>
</evidence>
<dbReference type="GO" id="GO:0038023">
    <property type="term" value="F:signaling receptor activity"/>
    <property type="evidence" value="ECO:0007669"/>
    <property type="project" value="TreeGrafter"/>
</dbReference>
<feature type="transmembrane region" description="Helical" evidence="7">
    <location>
        <begin position="187"/>
        <end position="209"/>
    </location>
</feature>
<accession>A0A7R9HS06</accession>
<dbReference type="InterPro" id="IPR004254">
    <property type="entry name" value="AdipoR/HlyIII-related"/>
</dbReference>
<reference evidence="8" key="1">
    <citation type="submission" date="2020-11" db="EMBL/GenBank/DDBJ databases">
        <authorList>
            <person name="Tran Van P."/>
        </authorList>
    </citation>
    <scope>NUCLEOTIDE SEQUENCE</scope>
</reference>
<feature type="transmembrane region" description="Helical" evidence="7">
    <location>
        <begin position="154"/>
        <end position="175"/>
    </location>
</feature>
<keyword evidence="3 7" id="KW-0812">Transmembrane</keyword>
<keyword evidence="5 7" id="KW-0472">Membrane</keyword>
<evidence type="ECO:0000256" key="5">
    <source>
        <dbReference type="ARBA" id="ARBA00023136"/>
    </source>
</evidence>
<dbReference type="AlphaFoldDB" id="A0A7R9HS06"/>
<evidence type="ECO:0000256" key="6">
    <source>
        <dbReference type="PIRSR" id="PIRSR604254-1"/>
    </source>
</evidence>
<dbReference type="Pfam" id="PF03006">
    <property type="entry name" value="HlyIII"/>
    <property type="match status" value="1"/>
</dbReference>
<sequence length="389" mass="43424">MRPPKRLIFRHSPSIPDDRTESWSCLCHHRMVLRKITVPLYRDYEVTTAVREVGIRSGYRPECSSALQCVASLFRNTNETANFWSHFLPSVYFTSHLLSSFSFVSSTGLLSLPSYPQGSTGCPKAVLLTQHSHKSKVTINFPTVASTDSSHWPYLGYLLTVTAYLWASCGAHAFCSLSLRARNICYFVDYLALSVFSFGSAMLYVSYSFPQHLHNTRYEAVYLPVAAVISMACIVMACSSRSFAGLWSQKCLRILSFVLPYMWDNLPLVYRVSSEGLRNSTAGCLYLGQFLAMMLAAFFYGTHIPERLAPGKFDCWGNSHNLLHLLGTLATELQRQAGLVDMTARQGMYTPRLSGVTSLAAIIGITLTNTAIMAAFIVHLPRDKSTRSH</sequence>
<dbReference type="PANTHER" id="PTHR20855">
    <property type="entry name" value="ADIPOR/PROGESTIN RECEPTOR-RELATED"/>
    <property type="match status" value="1"/>
</dbReference>
<gene>
    <name evidence="8" type="ORF">TMSB3V08_LOCUS9762</name>
</gene>
<dbReference type="PANTHER" id="PTHR20855:SF143">
    <property type="entry name" value="MEMBRANE PROGESTIN RECEPTOR EPSILON"/>
    <property type="match status" value="1"/>
</dbReference>
<dbReference type="EMBL" id="OB796113">
    <property type="protein sequence ID" value="CAD7433073.1"/>
    <property type="molecule type" value="Genomic_DNA"/>
</dbReference>
<feature type="transmembrane region" description="Helical" evidence="7">
    <location>
        <begin position="283"/>
        <end position="301"/>
    </location>
</feature>
<feature type="binding site" evidence="6">
    <location>
        <position position="172"/>
    </location>
    <ligand>
        <name>Zn(2+)</name>
        <dbReference type="ChEBI" id="CHEBI:29105"/>
    </ligand>
</feature>
<keyword evidence="4 7" id="KW-1133">Transmembrane helix</keyword>
<feature type="binding site" evidence="6">
    <location>
        <position position="320"/>
    </location>
    <ligand>
        <name>Zn(2+)</name>
        <dbReference type="ChEBI" id="CHEBI:29105"/>
    </ligand>
</feature>
<feature type="transmembrane region" description="Helical" evidence="7">
    <location>
        <begin position="83"/>
        <end position="104"/>
    </location>
</feature>
<dbReference type="GO" id="GO:0046872">
    <property type="term" value="F:metal ion binding"/>
    <property type="evidence" value="ECO:0007669"/>
    <property type="project" value="UniProtKB-KW"/>
</dbReference>
<keyword evidence="6" id="KW-0479">Metal-binding</keyword>
<evidence type="ECO:0000256" key="1">
    <source>
        <dbReference type="ARBA" id="ARBA00004141"/>
    </source>
</evidence>
<proteinExistence type="inferred from homology"/>
<keyword evidence="6" id="KW-0862">Zinc</keyword>
<evidence type="ECO:0000256" key="7">
    <source>
        <dbReference type="SAM" id="Phobius"/>
    </source>
</evidence>
<organism evidence="8">
    <name type="scientific">Timema monikensis</name>
    <dbReference type="NCBI Taxonomy" id="170555"/>
    <lineage>
        <taxon>Eukaryota</taxon>
        <taxon>Metazoa</taxon>
        <taxon>Ecdysozoa</taxon>
        <taxon>Arthropoda</taxon>
        <taxon>Hexapoda</taxon>
        <taxon>Insecta</taxon>
        <taxon>Pterygota</taxon>
        <taxon>Neoptera</taxon>
        <taxon>Polyneoptera</taxon>
        <taxon>Phasmatodea</taxon>
        <taxon>Timematodea</taxon>
        <taxon>Timematoidea</taxon>
        <taxon>Timematidae</taxon>
        <taxon>Timema</taxon>
    </lineage>
</organism>
<name>A0A7R9HS06_9NEOP</name>
<comment type="subcellular location">
    <subcellularLocation>
        <location evidence="1">Membrane</location>
        <topology evidence="1">Multi-pass membrane protein</topology>
    </subcellularLocation>
</comment>
<evidence type="ECO:0000256" key="3">
    <source>
        <dbReference type="ARBA" id="ARBA00022692"/>
    </source>
</evidence>
<evidence type="ECO:0000256" key="4">
    <source>
        <dbReference type="ARBA" id="ARBA00022989"/>
    </source>
</evidence>
<feature type="transmembrane region" description="Helical" evidence="7">
    <location>
        <begin position="221"/>
        <end position="244"/>
    </location>
</feature>
<protein>
    <recommendedName>
        <fullName evidence="9">Membrane progestin receptor gamma</fullName>
    </recommendedName>
</protein>
<feature type="binding site" evidence="6">
    <location>
        <position position="324"/>
    </location>
    <ligand>
        <name>Zn(2+)</name>
        <dbReference type="ChEBI" id="CHEBI:29105"/>
    </ligand>
</feature>
<evidence type="ECO:0000256" key="2">
    <source>
        <dbReference type="ARBA" id="ARBA00007018"/>
    </source>
</evidence>